<evidence type="ECO:0000313" key="3">
    <source>
        <dbReference type="Proteomes" id="UP000199296"/>
    </source>
</evidence>
<protein>
    <recommendedName>
        <fullName evidence="4">Lipoprotein</fullName>
    </recommendedName>
</protein>
<gene>
    <name evidence="2" type="ORF">SAMN04488027_10229</name>
</gene>
<feature type="region of interest" description="Disordered" evidence="1">
    <location>
        <begin position="47"/>
        <end position="72"/>
    </location>
</feature>
<evidence type="ECO:0008006" key="4">
    <source>
        <dbReference type="Google" id="ProtNLM"/>
    </source>
</evidence>
<dbReference type="Proteomes" id="UP000199296">
    <property type="component" value="Unassembled WGS sequence"/>
</dbReference>
<feature type="compositionally biased region" description="Basic and acidic residues" evidence="1">
    <location>
        <begin position="47"/>
        <end position="58"/>
    </location>
</feature>
<keyword evidence="3" id="KW-1185">Reference proteome</keyword>
<dbReference type="EMBL" id="FNCW01000002">
    <property type="protein sequence ID" value="SDG45878.1"/>
    <property type="molecule type" value="Genomic_DNA"/>
</dbReference>
<evidence type="ECO:0000256" key="1">
    <source>
        <dbReference type="SAM" id="MobiDB-lite"/>
    </source>
</evidence>
<organism evidence="2 3">
    <name type="scientific">Psychroflexus sediminis</name>
    <dbReference type="NCBI Taxonomy" id="470826"/>
    <lineage>
        <taxon>Bacteria</taxon>
        <taxon>Pseudomonadati</taxon>
        <taxon>Bacteroidota</taxon>
        <taxon>Flavobacteriia</taxon>
        <taxon>Flavobacteriales</taxon>
        <taxon>Flavobacteriaceae</taxon>
        <taxon>Psychroflexus</taxon>
    </lineage>
</organism>
<dbReference type="PROSITE" id="PS51257">
    <property type="entry name" value="PROKAR_LIPOPROTEIN"/>
    <property type="match status" value="1"/>
</dbReference>
<dbReference type="AlphaFoldDB" id="A0A1G7UEZ7"/>
<name>A0A1G7UEZ7_9FLAO</name>
<proteinExistence type="predicted"/>
<reference evidence="2 3" key="1">
    <citation type="submission" date="2016-10" db="EMBL/GenBank/DDBJ databases">
        <authorList>
            <person name="de Groot N.N."/>
        </authorList>
    </citation>
    <scope>NUCLEOTIDE SEQUENCE [LARGE SCALE GENOMIC DNA]</scope>
    <source>
        <strain evidence="2 3">DSM 19803</strain>
    </source>
</reference>
<accession>A0A1G7UEZ7</accession>
<sequence>MKNVIKILIMLVVTFFAISCTDKKKENDKEHQEQKDLIEEDVFMHHNHQEGRTHDETKSVSTSSDTIKDIKE</sequence>
<dbReference type="STRING" id="470826.SAMN04488027_10229"/>
<evidence type="ECO:0000313" key="2">
    <source>
        <dbReference type="EMBL" id="SDG45878.1"/>
    </source>
</evidence>